<evidence type="ECO:0000256" key="1">
    <source>
        <dbReference type="SAM" id="Phobius"/>
    </source>
</evidence>
<dbReference type="EMBL" id="NEDP02000262">
    <property type="protein sequence ID" value="OWF56178.1"/>
    <property type="molecule type" value="Genomic_DNA"/>
</dbReference>
<keyword evidence="3" id="KW-1185">Reference proteome</keyword>
<comment type="caution">
    <text evidence="2">The sequence shown here is derived from an EMBL/GenBank/DDBJ whole genome shotgun (WGS) entry which is preliminary data.</text>
</comment>
<evidence type="ECO:0000313" key="3">
    <source>
        <dbReference type="Proteomes" id="UP000242188"/>
    </source>
</evidence>
<gene>
    <name evidence="2" type="ORF">KP79_PYT21560</name>
</gene>
<dbReference type="AlphaFoldDB" id="A0A210R5K8"/>
<feature type="transmembrane region" description="Helical" evidence="1">
    <location>
        <begin position="12"/>
        <end position="31"/>
    </location>
</feature>
<reference evidence="2 3" key="1">
    <citation type="journal article" date="2017" name="Nat. Ecol. Evol.">
        <title>Scallop genome provides insights into evolution of bilaterian karyotype and development.</title>
        <authorList>
            <person name="Wang S."/>
            <person name="Zhang J."/>
            <person name="Jiao W."/>
            <person name="Li J."/>
            <person name="Xun X."/>
            <person name="Sun Y."/>
            <person name="Guo X."/>
            <person name="Huan P."/>
            <person name="Dong B."/>
            <person name="Zhang L."/>
            <person name="Hu X."/>
            <person name="Sun X."/>
            <person name="Wang J."/>
            <person name="Zhao C."/>
            <person name="Wang Y."/>
            <person name="Wang D."/>
            <person name="Huang X."/>
            <person name="Wang R."/>
            <person name="Lv J."/>
            <person name="Li Y."/>
            <person name="Zhang Z."/>
            <person name="Liu B."/>
            <person name="Lu W."/>
            <person name="Hui Y."/>
            <person name="Liang J."/>
            <person name="Zhou Z."/>
            <person name="Hou R."/>
            <person name="Li X."/>
            <person name="Liu Y."/>
            <person name="Li H."/>
            <person name="Ning X."/>
            <person name="Lin Y."/>
            <person name="Zhao L."/>
            <person name="Xing Q."/>
            <person name="Dou J."/>
            <person name="Li Y."/>
            <person name="Mao J."/>
            <person name="Guo H."/>
            <person name="Dou H."/>
            <person name="Li T."/>
            <person name="Mu C."/>
            <person name="Jiang W."/>
            <person name="Fu Q."/>
            <person name="Fu X."/>
            <person name="Miao Y."/>
            <person name="Liu J."/>
            <person name="Yu Q."/>
            <person name="Li R."/>
            <person name="Liao H."/>
            <person name="Li X."/>
            <person name="Kong Y."/>
            <person name="Jiang Z."/>
            <person name="Chourrout D."/>
            <person name="Li R."/>
            <person name="Bao Z."/>
        </authorList>
    </citation>
    <scope>NUCLEOTIDE SEQUENCE [LARGE SCALE GENOMIC DNA]</scope>
    <source>
        <strain evidence="2 3">PY_sf001</strain>
    </source>
</reference>
<name>A0A210R5K8_MIZYE</name>
<proteinExistence type="predicted"/>
<sequence>MDLPGCFRPRQIPFLLAWICVVVCVVSGRFINFQRGYEYQYTFQSDASIKDVGQFNVQSKVNTKVFNIFVFKVSIKRHKGRVLMVS</sequence>
<accession>A0A210R5K8</accession>
<keyword evidence="1" id="KW-1133">Transmembrane helix</keyword>
<organism evidence="2 3">
    <name type="scientific">Mizuhopecten yessoensis</name>
    <name type="common">Japanese scallop</name>
    <name type="synonym">Patinopecten yessoensis</name>
    <dbReference type="NCBI Taxonomy" id="6573"/>
    <lineage>
        <taxon>Eukaryota</taxon>
        <taxon>Metazoa</taxon>
        <taxon>Spiralia</taxon>
        <taxon>Lophotrochozoa</taxon>
        <taxon>Mollusca</taxon>
        <taxon>Bivalvia</taxon>
        <taxon>Autobranchia</taxon>
        <taxon>Pteriomorphia</taxon>
        <taxon>Pectinida</taxon>
        <taxon>Pectinoidea</taxon>
        <taxon>Pectinidae</taxon>
        <taxon>Mizuhopecten</taxon>
    </lineage>
</organism>
<dbReference type="Proteomes" id="UP000242188">
    <property type="component" value="Unassembled WGS sequence"/>
</dbReference>
<protein>
    <submittedName>
        <fullName evidence="2">Uncharacterized protein</fullName>
    </submittedName>
</protein>
<dbReference type="OrthoDB" id="6107827at2759"/>
<keyword evidence="1" id="KW-0812">Transmembrane</keyword>
<keyword evidence="1" id="KW-0472">Membrane</keyword>
<evidence type="ECO:0000313" key="2">
    <source>
        <dbReference type="EMBL" id="OWF56178.1"/>
    </source>
</evidence>